<dbReference type="EMBL" id="JACSQY010000003">
    <property type="protein sequence ID" value="MBD7907769.1"/>
    <property type="molecule type" value="Genomic_DNA"/>
</dbReference>
<evidence type="ECO:0000256" key="5">
    <source>
        <dbReference type="ARBA" id="ARBA00022801"/>
    </source>
</evidence>
<dbReference type="PROSITE" id="PS00761">
    <property type="entry name" value="SPASE_I_3"/>
    <property type="match status" value="1"/>
</dbReference>
<name>A0ABR8PHX8_9BACL</name>
<evidence type="ECO:0000256" key="4">
    <source>
        <dbReference type="ARBA" id="ARBA00013208"/>
    </source>
</evidence>
<dbReference type="EC" id="3.4.21.89" evidence="4 6"/>
<dbReference type="CDD" id="cd06530">
    <property type="entry name" value="S26_SPase_I"/>
    <property type="match status" value="1"/>
</dbReference>
<dbReference type="InterPro" id="IPR019757">
    <property type="entry name" value="Pept_S26A_signal_pept_1_Lys-AS"/>
</dbReference>
<sequence length="175" mass="19906">MEAESKKEFWSWGKSLIVAVLIAFIVRQFLFTPVIVSGESMEPTYHDNNRVVISKISSLEHFDKIVFHAPNAEEDFIKRVIGLPGDTVVMENDVLSINGKEYPEPYLDQNKEALPDGQKLTQDFEVNVPEGQLFVMGDNRSNSMDSRIFGSIEEESVVGKVKFRFYPFNEIGNPK</sequence>
<dbReference type="PRINTS" id="PR00727">
    <property type="entry name" value="LEADERPTASE"/>
</dbReference>
<dbReference type="NCBIfam" id="TIGR02227">
    <property type="entry name" value="sigpep_I_bact"/>
    <property type="match status" value="1"/>
</dbReference>
<dbReference type="InterPro" id="IPR000223">
    <property type="entry name" value="Pept_S26A_signal_pept_1"/>
</dbReference>
<comment type="similarity">
    <text evidence="3 6">Belongs to the peptidase S26 family.</text>
</comment>
<dbReference type="Pfam" id="PF10502">
    <property type="entry name" value="Peptidase_S26"/>
    <property type="match status" value="1"/>
</dbReference>
<comment type="caution">
    <text evidence="8">The sequence shown here is derived from an EMBL/GenBank/DDBJ whole genome shotgun (WGS) entry which is preliminary data.</text>
</comment>
<dbReference type="InterPro" id="IPR019533">
    <property type="entry name" value="Peptidase_S26"/>
</dbReference>
<dbReference type="Gene3D" id="2.10.109.10">
    <property type="entry name" value="Umud Fragment, subunit A"/>
    <property type="match status" value="1"/>
</dbReference>
<dbReference type="InterPro" id="IPR036286">
    <property type="entry name" value="LexA/Signal_pep-like_sf"/>
</dbReference>
<evidence type="ECO:0000256" key="1">
    <source>
        <dbReference type="ARBA" id="ARBA00000677"/>
    </source>
</evidence>
<dbReference type="PROSITE" id="PS00760">
    <property type="entry name" value="SPASE_I_2"/>
    <property type="match status" value="1"/>
</dbReference>
<evidence type="ECO:0000256" key="6">
    <source>
        <dbReference type="RuleBase" id="RU362042"/>
    </source>
</evidence>
<evidence type="ECO:0000259" key="7">
    <source>
        <dbReference type="Pfam" id="PF10502"/>
    </source>
</evidence>
<keyword evidence="5 6" id="KW-0378">Hydrolase</keyword>
<dbReference type="InterPro" id="IPR019758">
    <property type="entry name" value="Pept_S26A_signal_pept_1_CS"/>
</dbReference>
<keyword evidence="9" id="KW-1185">Reference proteome</keyword>
<dbReference type="RefSeq" id="WP_191688930.1">
    <property type="nucleotide sequence ID" value="NZ_JACSQY010000003.1"/>
</dbReference>
<gene>
    <name evidence="8" type="primary">lepB</name>
    <name evidence="8" type="ORF">H9659_05465</name>
</gene>
<evidence type="ECO:0000256" key="3">
    <source>
        <dbReference type="ARBA" id="ARBA00009370"/>
    </source>
</evidence>
<dbReference type="SUPFAM" id="SSF51306">
    <property type="entry name" value="LexA/Signal peptidase"/>
    <property type="match status" value="1"/>
</dbReference>
<accession>A0ABR8PHX8</accession>
<dbReference type="GO" id="GO:0009003">
    <property type="term" value="F:signal peptidase activity"/>
    <property type="evidence" value="ECO:0007669"/>
    <property type="project" value="UniProtKB-EC"/>
</dbReference>
<dbReference type="Proteomes" id="UP000659496">
    <property type="component" value="Unassembled WGS sequence"/>
</dbReference>
<dbReference type="PANTHER" id="PTHR43390:SF1">
    <property type="entry name" value="CHLOROPLAST PROCESSING PEPTIDASE"/>
    <property type="match status" value="1"/>
</dbReference>
<comment type="subcellular location">
    <subcellularLocation>
        <location evidence="2">Cell membrane</location>
        <topology evidence="2">Single-pass type II membrane protein</topology>
    </subcellularLocation>
    <subcellularLocation>
        <location evidence="6">Membrane</location>
        <topology evidence="6">Single-pass type II membrane protein</topology>
    </subcellularLocation>
</comment>
<protein>
    <recommendedName>
        <fullName evidence="4 6">Signal peptidase I</fullName>
        <ecNumber evidence="4 6">3.4.21.89</ecNumber>
    </recommendedName>
</protein>
<reference evidence="8 9" key="1">
    <citation type="submission" date="2020-08" db="EMBL/GenBank/DDBJ databases">
        <title>A Genomic Blueprint of the Chicken Gut Microbiome.</title>
        <authorList>
            <person name="Gilroy R."/>
            <person name="Ravi A."/>
            <person name="Getino M."/>
            <person name="Pursley I."/>
            <person name="Horton D.L."/>
            <person name="Alikhan N.-F."/>
            <person name="Baker D."/>
            <person name="Gharbi K."/>
            <person name="Hall N."/>
            <person name="Watson M."/>
            <person name="Adriaenssens E.M."/>
            <person name="Foster-Nyarko E."/>
            <person name="Jarju S."/>
            <person name="Secka A."/>
            <person name="Antonio M."/>
            <person name="Oren A."/>
            <person name="Chaudhuri R."/>
            <person name="La Ragione R.M."/>
            <person name="Hildebrand F."/>
            <person name="Pallen M.J."/>
        </authorList>
    </citation>
    <scope>NUCLEOTIDE SEQUENCE [LARGE SCALE GENOMIC DNA]</scope>
    <source>
        <strain evidence="8 9">Sa3CUA8</strain>
    </source>
</reference>
<proteinExistence type="inferred from homology"/>
<organism evidence="8 9">
    <name type="scientific">Sporosarcina gallistercoris</name>
    <dbReference type="NCBI Taxonomy" id="2762245"/>
    <lineage>
        <taxon>Bacteria</taxon>
        <taxon>Bacillati</taxon>
        <taxon>Bacillota</taxon>
        <taxon>Bacilli</taxon>
        <taxon>Bacillales</taxon>
        <taxon>Caryophanaceae</taxon>
        <taxon>Sporosarcina</taxon>
    </lineage>
</organism>
<evidence type="ECO:0000313" key="9">
    <source>
        <dbReference type="Proteomes" id="UP000659496"/>
    </source>
</evidence>
<dbReference type="PANTHER" id="PTHR43390">
    <property type="entry name" value="SIGNAL PEPTIDASE I"/>
    <property type="match status" value="1"/>
</dbReference>
<feature type="domain" description="Peptidase S26" evidence="7">
    <location>
        <begin position="10"/>
        <end position="166"/>
    </location>
</feature>
<keyword evidence="6" id="KW-0645">Protease</keyword>
<evidence type="ECO:0000256" key="2">
    <source>
        <dbReference type="ARBA" id="ARBA00004401"/>
    </source>
</evidence>
<evidence type="ECO:0000313" key="8">
    <source>
        <dbReference type="EMBL" id="MBD7907769.1"/>
    </source>
</evidence>
<comment type="catalytic activity">
    <reaction evidence="1 6">
        <text>Cleavage of hydrophobic, N-terminal signal or leader sequences from secreted and periplasmic proteins.</text>
        <dbReference type="EC" id="3.4.21.89"/>
    </reaction>
</comment>